<organism evidence="2 3">
    <name type="scientific">Thelohanellus kitauei</name>
    <name type="common">Myxosporean</name>
    <dbReference type="NCBI Taxonomy" id="669202"/>
    <lineage>
        <taxon>Eukaryota</taxon>
        <taxon>Metazoa</taxon>
        <taxon>Cnidaria</taxon>
        <taxon>Myxozoa</taxon>
        <taxon>Myxosporea</taxon>
        <taxon>Bivalvulida</taxon>
        <taxon>Platysporina</taxon>
        <taxon>Myxobolidae</taxon>
        <taxon>Thelohanellus</taxon>
    </lineage>
</organism>
<protein>
    <submittedName>
        <fullName evidence="2">Uncharacterized protein</fullName>
    </submittedName>
</protein>
<evidence type="ECO:0000313" key="3">
    <source>
        <dbReference type="Proteomes" id="UP000031668"/>
    </source>
</evidence>
<sequence>MPTRMQRATQAPMAGAALASQLADMMTPGAIHARTPARHGPLRLAAAGRRRLGAGSAAGPGGQQAARLGMTGAALLGEVGDHPQHQGDVGAIAQKAPLLLHRQQPGVEHPLEVKREGIGGDVELASQLPRDPPLQPGLDQQPPHLEPDAGSQRFKDLGGRLFVHGIIEMIKVSPPSRHRDGTGHQRRRPGHVVPASGLMHSYDLTPDNPPVGRPAHRGALPRRKAAMPQNNPRRRMHQKVMKREMAPGPRRQMTGPGESGRNRGGERGAQSGDHGIPILPVDGTKRLPALQRRRDADRVELAACMGLEVFKGRFEGPGLLVGSLAGKGVKHIRHRDDAGLQGDRLPRQSFRVTLTVETLMVVGDDVLQHVGVMDTVQAELADHQGDHLPPLEGVGLHHPVLLGRELARLEQDGVGHRNLADIVQLGEEVNELHLLVTQGVMGRHLPGDEPRIGRHPVQVIGGLLVPVAAELPRRGQRPVQGLDGEELHRDDGRQDLGIGRQLTANGAIEVTGLFGIAKQKAEQATVEQQRLGIARRVPGRQHFAAVLGGGAQQGIQGIEHPGLLVLGQVAQGRHLAQPDLVLQQRRAPVPGPSAGRRWRSPPGSTCQTAA</sequence>
<accession>A0A0C2MUK5</accession>
<gene>
    <name evidence="2" type="ORF">RF11_06036</name>
</gene>
<feature type="region of interest" description="Disordered" evidence="1">
    <location>
        <begin position="124"/>
        <end position="153"/>
    </location>
</feature>
<dbReference type="AlphaFoldDB" id="A0A0C2MUK5"/>
<evidence type="ECO:0000313" key="2">
    <source>
        <dbReference type="EMBL" id="KII67860.1"/>
    </source>
</evidence>
<comment type="caution">
    <text evidence="2">The sequence shown here is derived from an EMBL/GenBank/DDBJ whole genome shotgun (WGS) entry which is preliminary data.</text>
</comment>
<feature type="region of interest" description="Disordered" evidence="1">
    <location>
        <begin position="173"/>
        <end position="282"/>
    </location>
</feature>
<dbReference type="Proteomes" id="UP000031668">
    <property type="component" value="Unassembled WGS sequence"/>
</dbReference>
<evidence type="ECO:0000256" key="1">
    <source>
        <dbReference type="SAM" id="MobiDB-lite"/>
    </source>
</evidence>
<feature type="compositionally biased region" description="Basic residues" evidence="1">
    <location>
        <begin position="214"/>
        <end position="225"/>
    </location>
</feature>
<keyword evidence="3" id="KW-1185">Reference proteome</keyword>
<feature type="compositionally biased region" description="Basic and acidic residues" evidence="1">
    <location>
        <begin position="485"/>
        <end position="494"/>
    </location>
</feature>
<feature type="region of interest" description="Disordered" evidence="1">
    <location>
        <begin position="475"/>
        <end position="495"/>
    </location>
</feature>
<feature type="region of interest" description="Disordered" evidence="1">
    <location>
        <begin position="584"/>
        <end position="610"/>
    </location>
</feature>
<reference evidence="2 3" key="1">
    <citation type="journal article" date="2014" name="Genome Biol. Evol.">
        <title>The genome of the myxosporean Thelohanellus kitauei shows adaptations to nutrient acquisition within its fish host.</title>
        <authorList>
            <person name="Yang Y."/>
            <person name="Xiong J."/>
            <person name="Zhou Z."/>
            <person name="Huo F."/>
            <person name="Miao W."/>
            <person name="Ran C."/>
            <person name="Liu Y."/>
            <person name="Zhang J."/>
            <person name="Feng J."/>
            <person name="Wang M."/>
            <person name="Wang M."/>
            <person name="Wang L."/>
            <person name="Yao B."/>
        </authorList>
    </citation>
    <scope>NUCLEOTIDE SEQUENCE [LARGE SCALE GENOMIC DNA]</scope>
    <source>
        <strain evidence="2">Wuqing</strain>
    </source>
</reference>
<dbReference type="OrthoDB" id="10688294at2759"/>
<name>A0A0C2MUK5_THEKT</name>
<dbReference type="EMBL" id="JWZT01003059">
    <property type="protein sequence ID" value="KII67860.1"/>
    <property type="molecule type" value="Genomic_DNA"/>
</dbReference>
<proteinExistence type="predicted"/>